<protein>
    <submittedName>
        <fullName evidence="2">Uncharacterized protein</fullName>
    </submittedName>
</protein>
<dbReference type="EMBL" id="QWDD01000001">
    <property type="protein sequence ID" value="RNJ49344.1"/>
    <property type="molecule type" value="Genomic_DNA"/>
</dbReference>
<name>A0A3M9XMX1_9HYPH</name>
<reference evidence="2 3" key="1">
    <citation type="submission" date="2018-08" db="EMBL/GenBank/DDBJ databases">
        <title>Genome sequence of Methylocystis hirsuta CSC1, a methanotroph able to accumulate PHAs.</title>
        <authorList>
            <person name="Bordel S."/>
            <person name="Rodriguez E."/>
            <person name="Gancedo J."/>
            <person name="Munoz R."/>
        </authorList>
    </citation>
    <scope>NUCLEOTIDE SEQUENCE [LARGE SCALE GENOMIC DNA]</scope>
    <source>
        <strain evidence="2 3">CSC1</strain>
    </source>
</reference>
<keyword evidence="3" id="KW-1185">Reference proteome</keyword>
<dbReference type="AlphaFoldDB" id="A0A3M9XMX1"/>
<sequence length="86" mass="9219">MALLDHVHYVVEHASEISTLAAAVVALAPMLVGAASMLTAILPKARRKGSLWWRLRKGLNVAACNVRNARNADEDGSAQEESPSCH</sequence>
<dbReference type="Proteomes" id="UP000268623">
    <property type="component" value="Unassembled WGS sequence"/>
</dbReference>
<keyword evidence="1" id="KW-0472">Membrane</keyword>
<evidence type="ECO:0000256" key="1">
    <source>
        <dbReference type="SAM" id="Phobius"/>
    </source>
</evidence>
<organism evidence="2 3">
    <name type="scientific">Methylocystis hirsuta</name>
    <dbReference type="NCBI Taxonomy" id="369798"/>
    <lineage>
        <taxon>Bacteria</taxon>
        <taxon>Pseudomonadati</taxon>
        <taxon>Pseudomonadota</taxon>
        <taxon>Alphaproteobacteria</taxon>
        <taxon>Hyphomicrobiales</taxon>
        <taxon>Methylocystaceae</taxon>
        <taxon>Methylocystis</taxon>
    </lineage>
</organism>
<evidence type="ECO:0000313" key="3">
    <source>
        <dbReference type="Proteomes" id="UP000268623"/>
    </source>
</evidence>
<proteinExistence type="predicted"/>
<gene>
    <name evidence="2" type="ORF">D1O30_06785</name>
</gene>
<comment type="caution">
    <text evidence="2">The sequence shown here is derived from an EMBL/GenBank/DDBJ whole genome shotgun (WGS) entry which is preliminary data.</text>
</comment>
<feature type="transmembrane region" description="Helical" evidence="1">
    <location>
        <begin position="20"/>
        <end position="42"/>
    </location>
</feature>
<evidence type="ECO:0000313" key="2">
    <source>
        <dbReference type="EMBL" id="RNJ49344.1"/>
    </source>
</evidence>
<keyword evidence="1" id="KW-1133">Transmembrane helix</keyword>
<keyword evidence="1" id="KW-0812">Transmembrane</keyword>
<accession>A0A3M9XMX1</accession>
<dbReference type="RefSeq" id="WP_123175310.1">
    <property type="nucleotide sequence ID" value="NZ_QWDD01000001.1"/>
</dbReference>